<accession>A0ABW6A5Q4</accession>
<evidence type="ECO:0000313" key="4">
    <source>
        <dbReference type="EMBL" id="MFD2920617.1"/>
    </source>
</evidence>
<dbReference type="RefSeq" id="WP_386099319.1">
    <property type="nucleotide sequence ID" value="NZ_JBHUOZ010000003.1"/>
</dbReference>
<name>A0ABW6A5Q4_9BACT</name>
<evidence type="ECO:0000256" key="3">
    <source>
        <dbReference type="SAM" id="SignalP"/>
    </source>
</evidence>
<feature type="signal peptide" evidence="3">
    <location>
        <begin position="1"/>
        <end position="15"/>
    </location>
</feature>
<keyword evidence="5" id="KW-1185">Reference proteome</keyword>
<dbReference type="InterPro" id="IPR011467">
    <property type="entry name" value="DUF1573"/>
</dbReference>
<evidence type="ECO:0000256" key="1">
    <source>
        <dbReference type="ARBA" id="ARBA00017922"/>
    </source>
</evidence>
<dbReference type="EMBL" id="JBHUOZ010000003">
    <property type="protein sequence ID" value="MFD2920617.1"/>
    <property type="molecule type" value="Genomic_DNA"/>
</dbReference>
<protein>
    <recommendedName>
        <fullName evidence="1">Type IV secretion system putative lipoprotein virB7</fullName>
    </recommendedName>
</protein>
<dbReference type="PANTHER" id="PTHR37833:SF1">
    <property type="entry name" value="SIGNAL PEPTIDE PROTEIN"/>
    <property type="match status" value="1"/>
</dbReference>
<gene>
    <name evidence="4" type="ORF">ACFS6H_12895</name>
</gene>
<dbReference type="PANTHER" id="PTHR37833">
    <property type="entry name" value="LIPOPROTEIN-RELATED"/>
    <property type="match status" value="1"/>
</dbReference>
<feature type="chain" id="PRO_5046716021" description="Type IV secretion system putative lipoprotein virB7" evidence="3">
    <location>
        <begin position="16"/>
        <end position="158"/>
    </location>
</feature>
<dbReference type="InterPro" id="IPR013783">
    <property type="entry name" value="Ig-like_fold"/>
</dbReference>
<dbReference type="PROSITE" id="PS51257">
    <property type="entry name" value="PROKAR_LIPOPROTEIN"/>
    <property type="match status" value="1"/>
</dbReference>
<comment type="caution">
    <text evidence="4">The sequence shown here is derived from an EMBL/GenBank/DDBJ whole genome shotgun (WGS) entry which is preliminary data.</text>
</comment>
<dbReference type="Gene3D" id="2.60.40.10">
    <property type="entry name" value="Immunoglobulins"/>
    <property type="match status" value="1"/>
</dbReference>
<dbReference type="Proteomes" id="UP001597511">
    <property type="component" value="Unassembled WGS sequence"/>
</dbReference>
<evidence type="ECO:0000256" key="2">
    <source>
        <dbReference type="ARBA" id="ARBA00022729"/>
    </source>
</evidence>
<proteinExistence type="predicted"/>
<reference evidence="5" key="1">
    <citation type="journal article" date="2019" name="Int. J. Syst. Evol. Microbiol.">
        <title>The Global Catalogue of Microorganisms (GCM) 10K type strain sequencing project: providing services to taxonomists for standard genome sequencing and annotation.</title>
        <authorList>
            <consortium name="The Broad Institute Genomics Platform"/>
            <consortium name="The Broad Institute Genome Sequencing Center for Infectious Disease"/>
            <person name="Wu L."/>
            <person name="Ma J."/>
        </authorList>
    </citation>
    <scope>NUCLEOTIDE SEQUENCE [LARGE SCALE GENOMIC DNA]</scope>
    <source>
        <strain evidence="5">KCTC 23299</strain>
    </source>
</reference>
<sequence length="158" mass="17010">MKRIFFPLLMVAALAACNSADKPAEDHTGHNHGQETDKAAEIAKTLQDSANYTSIEWLDSTFKDMGKIKKGQKIEVSFPLKNIGNKNLVISQVDAGCGCTVPEKPEKPIAPGGQEVIKAVFDSQNQSVGTPLRKTVSVVANTMPSTTHLLTFSVTVVE</sequence>
<dbReference type="Pfam" id="PF07610">
    <property type="entry name" value="DUF1573"/>
    <property type="match status" value="1"/>
</dbReference>
<organism evidence="4 5">
    <name type="scientific">Terrimonas rubra</name>
    <dbReference type="NCBI Taxonomy" id="1035890"/>
    <lineage>
        <taxon>Bacteria</taxon>
        <taxon>Pseudomonadati</taxon>
        <taxon>Bacteroidota</taxon>
        <taxon>Chitinophagia</taxon>
        <taxon>Chitinophagales</taxon>
        <taxon>Chitinophagaceae</taxon>
        <taxon>Terrimonas</taxon>
    </lineage>
</organism>
<dbReference type="Pfam" id="PF08139">
    <property type="entry name" value="LPAM_1"/>
    <property type="match status" value="1"/>
</dbReference>
<keyword evidence="2 3" id="KW-0732">Signal</keyword>
<dbReference type="InterPro" id="IPR012640">
    <property type="entry name" value="Membr_lipoprot_lipid_attach_CS"/>
</dbReference>
<evidence type="ECO:0000313" key="5">
    <source>
        <dbReference type="Proteomes" id="UP001597511"/>
    </source>
</evidence>